<evidence type="ECO:0000256" key="2">
    <source>
        <dbReference type="ARBA" id="ARBA00023054"/>
    </source>
</evidence>
<feature type="region of interest" description="Disordered" evidence="4">
    <location>
        <begin position="519"/>
        <end position="555"/>
    </location>
</feature>
<comment type="similarity">
    <text evidence="1">Belongs to the CCDC149 family.</text>
</comment>
<keyword evidence="5" id="KW-1185">Reference proteome</keyword>
<feature type="coiled-coil region" evidence="3">
    <location>
        <begin position="105"/>
        <end position="132"/>
    </location>
</feature>
<name>A0ABM1DVY4_PRICU</name>
<keyword evidence="2 3" id="KW-0175">Coiled coil</keyword>
<feature type="compositionally biased region" description="Gly residues" evidence="4">
    <location>
        <begin position="369"/>
        <end position="378"/>
    </location>
</feature>
<dbReference type="Proteomes" id="UP000695022">
    <property type="component" value="Unplaced"/>
</dbReference>
<evidence type="ECO:0000256" key="4">
    <source>
        <dbReference type="SAM" id="MobiDB-lite"/>
    </source>
</evidence>
<dbReference type="Pfam" id="PF09789">
    <property type="entry name" value="CC149"/>
    <property type="match status" value="1"/>
</dbReference>
<evidence type="ECO:0000256" key="1">
    <source>
        <dbReference type="ARBA" id="ARBA00005872"/>
    </source>
</evidence>
<evidence type="ECO:0000256" key="3">
    <source>
        <dbReference type="SAM" id="Coils"/>
    </source>
</evidence>
<dbReference type="RefSeq" id="XP_014664105.1">
    <property type="nucleotide sequence ID" value="XM_014808619.1"/>
</dbReference>
<reference evidence="6" key="1">
    <citation type="submission" date="2025-08" db="UniProtKB">
        <authorList>
            <consortium name="RefSeq"/>
        </authorList>
    </citation>
    <scope>IDENTIFICATION</scope>
</reference>
<accession>A0ABM1DVY4</accession>
<feature type="coiled-coil region" evidence="3">
    <location>
        <begin position="176"/>
        <end position="238"/>
    </location>
</feature>
<feature type="coiled-coil region" evidence="3">
    <location>
        <begin position="11"/>
        <end position="66"/>
    </location>
</feature>
<evidence type="ECO:0000313" key="6">
    <source>
        <dbReference type="RefSeq" id="XP_014664105.1"/>
    </source>
</evidence>
<gene>
    <name evidence="6" type="primary">LOC106806618</name>
</gene>
<feature type="compositionally biased region" description="Polar residues" evidence="4">
    <location>
        <begin position="538"/>
        <end position="555"/>
    </location>
</feature>
<evidence type="ECO:0000313" key="5">
    <source>
        <dbReference type="Proteomes" id="UP000695022"/>
    </source>
</evidence>
<protein>
    <submittedName>
        <fullName evidence="6">Coiled-coil domain-containing protein 149-like isoform X1</fullName>
    </submittedName>
</protein>
<dbReference type="PANTHER" id="PTHR21682">
    <property type="entry name" value="COILED-COIL DOMAIN-CONTAINING PROTEIN 149"/>
    <property type="match status" value="1"/>
</dbReference>
<dbReference type="InterPro" id="IPR019179">
    <property type="entry name" value="CC149"/>
</dbReference>
<sequence length="555" mass="61934">MNQDTSHNILLQNVQQEMAVLKQRLASKVEALLILSKDLNECRSERDQFRLMAEQLRDRYSALKKRQQDMDLWNNTDAYNPCGKSNHAVKDQGVLQLLCEMKEHNKTLQFEVDSLKQKLSDAQGDIKLLREQIARHRVGTVDEGVNTRHFPAHEREDLVSQLEASREQYCLLERDLQTVLDEKEELVTERDAYKHKVDRLNRELNYVLQGDEKRIVDIDSLTMENMYLKERVSQLQEEMTMAVTTVTKYKNALDRRKNKGILKLGASRPGSVIISQRQVQQLLQDSEHAQLANTAATVSDLRALAIALFEAVNDKNVALSHQRKTNKILGERVTGLETKLKNLEISGFWTQKARYQELKLGIPEQVGSGSVGGATGGGDRAESRSPDDLRRLSLVSDDGTFLTEDSQELELANLMPPDDNDHVLSESHDGSSVDLCASPYLDDHVCVVSVGGAVWQMPAQAAGSNNDLDLLPSKEEANMTGYGKMKNHSEAVKRPAGFEMLDKVISPDCLSPELRRLLASPTKEESSRGGSECMGSPAPTSSDNMPLHSGNGTCA</sequence>
<dbReference type="GeneID" id="106806618"/>
<dbReference type="PANTHER" id="PTHR21682:SF2">
    <property type="entry name" value="COILED-COIL DOMAIN-CONTAINING PROTEIN 149"/>
    <property type="match status" value="1"/>
</dbReference>
<organism evidence="5 6">
    <name type="scientific">Priapulus caudatus</name>
    <name type="common">Priapulid worm</name>
    <dbReference type="NCBI Taxonomy" id="37621"/>
    <lineage>
        <taxon>Eukaryota</taxon>
        <taxon>Metazoa</taxon>
        <taxon>Ecdysozoa</taxon>
        <taxon>Scalidophora</taxon>
        <taxon>Priapulida</taxon>
        <taxon>Priapulimorpha</taxon>
        <taxon>Priapulimorphida</taxon>
        <taxon>Priapulidae</taxon>
        <taxon>Priapulus</taxon>
    </lineage>
</organism>
<feature type="region of interest" description="Disordered" evidence="4">
    <location>
        <begin position="366"/>
        <end position="386"/>
    </location>
</feature>
<proteinExistence type="inferred from homology"/>